<dbReference type="GO" id="GO:0016020">
    <property type="term" value="C:membrane"/>
    <property type="evidence" value="ECO:0007669"/>
    <property type="project" value="InterPro"/>
</dbReference>
<dbReference type="GO" id="GO:0009060">
    <property type="term" value="P:aerobic respiration"/>
    <property type="evidence" value="ECO:0007669"/>
    <property type="project" value="InterPro"/>
</dbReference>
<keyword evidence="1" id="KW-0812">Transmembrane</keyword>
<dbReference type="GO" id="GO:0020037">
    <property type="term" value="F:heme binding"/>
    <property type="evidence" value="ECO:0007669"/>
    <property type="project" value="InterPro"/>
</dbReference>
<dbReference type="InterPro" id="IPR036927">
    <property type="entry name" value="Cyt_c_oxase-like_su1_sf"/>
</dbReference>
<dbReference type="Gene3D" id="1.20.210.10">
    <property type="entry name" value="Cytochrome c oxidase-like, subunit I domain"/>
    <property type="match status" value="1"/>
</dbReference>
<dbReference type="Proteomes" id="UP000178082">
    <property type="component" value="Unassembled WGS sequence"/>
</dbReference>
<feature type="transmembrane region" description="Helical" evidence="1">
    <location>
        <begin position="81"/>
        <end position="99"/>
    </location>
</feature>
<keyword evidence="1" id="KW-1133">Transmembrane helix</keyword>
<feature type="transmembrane region" description="Helical" evidence="1">
    <location>
        <begin position="105"/>
        <end position="127"/>
    </location>
</feature>
<proteinExistence type="predicted"/>
<gene>
    <name evidence="2" type="ORF">A3G31_05450</name>
</gene>
<name>A0A1F7SLX7_9BACT</name>
<evidence type="ECO:0000256" key="1">
    <source>
        <dbReference type="SAM" id="Phobius"/>
    </source>
</evidence>
<dbReference type="STRING" id="1817883.A3G31_05450"/>
<accession>A0A1F7SLX7</accession>
<sequence length="136" mass="15567">MDIFVVRFIKASLTYLLLGTILGVLFLYNSNYQNLVFVHSHFNLLGFVSMMIFGVGYHVLPRFRGKELYSKPMANIQFWTANIGLIGMATFYTISVYFGGRLTDYLLVLFGITMAVSILLFVINLLATFREEKPEK</sequence>
<feature type="transmembrane region" description="Helical" evidence="1">
    <location>
        <begin position="42"/>
        <end position="60"/>
    </location>
</feature>
<dbReference type="InterPro" id="IPR000883">
    <property type="entry name" value="Cyt_C_Oxase_1"/>
</dbReference>
<keyword evidence="1" id="KW-0472">Membrane</keyword>
<evidence type="ECO:0008006" key="4">
    <source>
        <dbReference type="Google" id="ProtNLM"/>
    </source>
</evidence>
<dbReference type="AlphaFoldDB" id="A0A1F7SLX7"/>
<feature type="transmembrane region" description="Helical" evidence="1">
    <location>
        <begin position="12"/>
        <end position="30"/>
    </location>
</feature>
<dbReference type="GO" id="GO:0004129">
    <property type="term" value="F:cytochrome-c oxidase activity"/>
    <property type="evidence" value="ECO:0007669"/>
    <property type="project" value="InterPro"/>
</dbReference>
<organism evidence="2 3">
    <name type="scientific">Candidatus Schekmanbacteria bacterium RIFCSPLOWO2_12_FULL_38_15</name>
    <dbReference type="NCBI Taxonomy" id="1817883"/>
    <lineage>
        <taxon>Bacteria</taxon>
        <taxon>Candidatus Schekmaniibacteriota</taxon>
    </lineage>
</organism>
<dbReference type="EMBL" id="MGDI01000016">
    <property type="protein sequence ID" value="OGL54207.1"/>
    <property type="molecule type" value="Genomic_DNA"/>
</dbReference>
<evidence type="ECO:0000313" key="2">
    <source>
        <dbReference type="EMBL" id="OGL54207.1"/>
    </source>
</evidence>
<comment type="caution">
    <text evidence="2">The sequence shown here is derived from an EMBL/GenBank/DDBJ whole genome shotgun (WGS) entry which is preliminary data.</text>
</comment>
<evidence type="ECO:0000313" key="3">
    <source>
        <dbReference type="Proteomes" id="UP000178082"/>
    </source>
</evidence>
<dbReference type="SUPFAM" id="SSF81442">
    <property type="entry name" value="Cytochrome c oxidase subunit I-like"/>
    <property type="match status" value="1"/>
</dbReference>
<reference evidence="2 3" key="1">
    <citation type="journal article" date="2016" name="Nat. Commun.">
        <title>Thousands of microbial genomes shed light on interconnected biogeochemical processes in an aquifer system.</title>
        <authorList>
            <person name="Anantharaman K."/>
            <person name="Brown C.T."/>
            <person name="Hug L.A."/>
            <person name="Sharon I."/>
            <person name="Castelle C.J."/>
            <person name="Probst A.J."/>
            <person name="Thomas B.C."/>
            <person name="Singh A."/>
            <person name="Wilkins M.J."/>
            <person name="Karaoz U."/>
            <person name="Brodie E.L."/>
            <person name="Williams K.H."/>
            <person name="Hubbard S.S."/>
            <person name="Banfield J.F."/>
        </authorList>
    </citation>
    <scope>NUCLEOTIDE SEQUENCE [LARGE SCALE GENOMIC DNA]</scope>
</reference>
<dbReference type="Pfam" id="PF00115">
    <property type="entry name" value="COX1"/>
    <property type="match status" value="1"/>
</dbReference>
<protein>
    <recommendedName>
        <fullName evidence="4">Cytochrome-c oxidase</fullName>
    </recommendedName>
</protein>